<comment type="caution">
    <text evidence="1">The sequence shown here is derived from an EMBL/GenBank/DDBJ whole genome shotgun (WGS) entry which is preliminary data.</text>
</comment>
<gene>
    <name evidence="1" type="ORF">ACCI51_13435</name>
</gene>
<evidence type="ECO:0000313" key="2">
    <source>
        <dbReference type="Proteomes" id="UP001569414"/>
    </source>
</evidence>
<organism evidence="1 2">
    <name type="scientific">Microbulbifer echini</name>
    <dbReference type="NCBI Taxonomy" id="1529067"/>
    <lineage>
        <taxon>Bacteria</taxon>
        <taxon>Pseudomonadati</taxon>
        <taxon>Pseudomonadota</taxon>
        <taxon>Gammaproteobacteria</taxon>
        <taxon>Cellvibrionales</taxon>
        <taxon>Microbulbiferaceae</taxon>
        <taxon>Microbulbifer</taxon>
    </lineage>
</organism>
<proteinExistence type="predicted"/>
<dbReference type="RefSeq" id="WP_371844018.1">
    <property type="nucleotide sequence ID" value="NZ_JBGMEL010000012.1"/>
</dbReference>
<dbReference type="Pfam" id="PF11185">
    <property type="entry name" value="DUF2971"/>
    <property type="match status" value="1"/>
</dbReference>
<dbReference type="EMBL" id="JBGMEL010000012">
    <property type="protein sequence ID" value="MFA0791555.1"/>
    <property type="molecule type" value="Genomic_DNA"/>
</dbReference>
<dbReference type="InterPro" id="IPR021352">
    <property type="entry name" value="DUF2971"/>
</dbReference>
<reference evidence="1 2" key="1">
    <citation type="submission" date="2024-08" db="EMBL/GenBank/DDBJ databases">
        <authorList>
            <person name="Ishaq N."/>
        </authorList>
    </citation>
    <scope>NUCLEOTIDE SEQUENCE [LARGE SCALE GENOMIC DNA]</scope>
    <source>
        <strain evidence="1 2">JCM 30400</strain>
    </source>
</reference>
<keyword evidence="2" id="KW-1185">Reference proteome</keyword>
<sequence length="269" mass="30873">MKTIYHYTDIHGLFGVLDKDEFWLTDYRFLNDPSEAIYAEELLEKNKDTILSDCDPTEHEKIYRGLKSTYIGSDPGLSRAYVGSFSNAADQLSQWRGYCSKNEGYCIGFKLQELRQLASTFEFTECIYDADQIVSRWKELAGKYNNFFKEGYKLSVSELLGSKGFEDSFNLAVTGSHLRLTAKDAGYHEEKEIRLYKNLSLANNLNEVCFRPSQGRLVPYIKLKGIKKCIGEIIVGPLGDFEQNYSALYEYKLQTSSSFEVALSKIRFR</sequence>
<accession>A0ABV4NQH1</accession>
<dbReference type="Proteomes" id="UP001569414">
    <property type="component" value="Unassembled WGS sequence"/>
</dbReference>
<protein>
    <submittedName>
        <fullName evidence="1">DUF2971 domain-containing protein</fullName>
    </submittedName>
</protein>
<evidence type="ECO:0000313" key="1">
    <source>
        <dbReference type="EMBL" id="MFA0791555.1"/>
    </source>
</evidence>
<name>A0ABV4NQH1_9GAMM</name>